<organism evidence="2 3">
    <name type="scientific">Streptomyces kanasensis</name>
    <dbReference type="NCBI Taxonomy" id="936756"/>
    <lineage>
        <taxon>Bacteria</taxon>
        <taxon>Bacillati</taxon>
        <taxon>Actinomycetota</taxon>
        <taxon>Actinomycetes</taxon>
        <taxon>Kitasatosporales</taxon>
        <taxon>Streptomycetaceae</taxon>
        <taxon>Streptomyces</taxon>
    </lineage>
</organism>
<feature type="region of interest" description="Disordered" evidence="1">
    <location>
        <begin position="1"/>
        <end position="23"/>
    </location>
</feature>
<sequence>MLRVGACTPRSSRTTAAQLASTPRIRSLRSTAWVLSGMPGAPRSLTRSTTPREDLDEVRECVSSLYSSPSATRFLVIRRGVTRVLGL</sequence>
<evidence type="ECO:0000313" key="2">
    <source>
        <dbReference type="EMBL" id="KUH38990.1"/>
    </source>
</evidence>
<evidence type="ECO:0000256" key="1">
    <source>
        <dbReference type="SAM" id="MobiDB-lite"/>
    </source>
</evidence>
<dbReference type="AlphaFoldDB" id="A0A117IWR9"/>
<keyword evidence="3" id="KW-1185">Reference proteome</keyword>
<comment type="caution">
    <text evidence="2">The sequence shown here is derived from an EMBL/GenBank/DDBJ whole genome shotgun (WGS) entry which is preliminary data.</text>
</comment>
<gene>
    <name evidence="2" type="ORF">ATE80_09940</name>
</gene>
<accession>A0A117IWR9</accession>
<feature type="compositionally biased region" description="Polar residues" evidence="1">
    <location>
        <begin position="9"/>
        <end position="21"/>
    </location>
</feature>
<evidence type="ECO:0000313" key="3">
    <source>
        <dbReference type="Proteomes" id="UP000054011"/>
    </source>
</evidence>
<dbReference type="Proteomes" id="UP000054011">
    <property type="component" value="Unassembled WGS sequence"/>
</dbReference>
<reference evidence="2 3" key="1">
    <citation type="submission" date="2015-11" db="EMBL/GenBank/DDBJ databases">
        <title>Genome-wide analysis reveals the secondary metabolome in Streptomyces kanasensis ZX01.</title>
        <authorList>
            <person name="Zhang G."/>
            <person name="Han L."/>
            <person name="Feng J."/>
            <person name="Zhang X."/>
        </authorList>
    </citation>
    <scope>NUCLEOTIDE SEQUENCE [LARGE SCALE GENOMIC DNA]</scope>
    <source>
        <strain evidence="2 3">ZX01</strain>
    </source>
</reference>
<name>A0A117IWR9_9ACTN</name>
<protein>
    <submittedName>
        <fullName evidence="2">Uncharacterized protein</fullName>
    </submittedName>
</protein>
<proteinExistence type="predicted"/>
<dbReference type="EMBL" id="LNSV01000018">
    <property type="protein sequence ID" value="KUH38990.1"/>
    <property type="molecule type" value="Genomic_DNA"/>
</dbReference>